<dbReference type="Gene3D" id="1.10.220.150">
    <property type="entry name" value="Arf GTPase activating protein"/>
    <property type="match status" value="1"/>
</dbReference>
<dbReference type="GO" id="GO:0005737">
    <property type="term" value="C:cytoplasm"/>
    <property type="evidence" value="ECO:0007669"/>
    <property type="project" value="TreeGrafter"/>
</dbReference>
<evidence type="ECO:0000256" key="5">
    <source>
        <dbReference type="PROSITE-ProRule" id="PRU00288"/>
    </source>
</evidence>
<feature type="region of interest" description="Disordered" evidence="6">
    <location>
        <begin position="177"/>
        <end position="263"/>
    </location>
</feature>
<keyword evidence="9" id="KW-1185">Reference proteome</keyword>
<accession>A0A0L0C5U7</accession>
<dbReference type="Proteomes" id="UP000037069">
    <property type="component" value="Unassembled WGS sequence"/>
</dbReference>
<dbReference type="InterPro" id="IPR038508">
    <property type="entry name" value="ArfGAP_dom_sf"/>
</dbReference>
<feature type="domain" description="Arf-GAP" evidence="7">
    <location>
        <begin position="23"/>
        <end position="146"/>
    </location>
</feature>
<feature type="region of interest" description="Disordered" evidence="6">
    <location>
        <begin position="281"/>
        <end position="302"/>
    </location>
</feature>
<evidence type="ECO:0000256" key="2">
    <source>
        <dbReference type="ARBA" id="ARBA00022723"/>
    </source>
</evidence>
<evidence type="ECO:0000259" key="7">
    <source>
        <dbReference type="PROSITE" id="PS50115"/>
    </source>
</evidence>
<keyword evidence="2" id="KW-0479">Metal-binding</keyword>
<evidence type="ECO:0000313" key="9">
    <source>
        <dbReference type="Proteomes" id="UP000037069"/>
    </source>
</evidence>
<feature type="compositionally biased region" description="Low complexity" evidence="6">
    <location>
        <begin position="282"/>
        <end position="300"/>
    </location>
</feature>
<dbReference type="PANTHER" id="PTHR45705">
    <property type="entry name" value="FI20236P1"/>
    <property type="match status" value="1"/>
</dbReference>
<evidence type="ECO:0000256" key="3">
    <source>
        <dbReference type="ARBA" id="ARBA00022771"/>
    </source>
</evidence>
<keyword evidence="3 5" id="KW-0863">Zinc-finger</keyword>
<sequence length="549" mass="58641">MSSSTTTSRKETERTKLIQEKCQTLLTQMLRDEDNKYCVDCDAKGPRWASWNLGVFLCIRCAGIHRNLGVHISRVKSVNLDTWTPEQVISLQQMGNSRARAVYEAQLPDGFRRPQTDTALESFIRAKYEHKKYLAREWVPPSPPKVDWAKEIDEELERQKRKKKAAQANTALGIGVITGSAGNDKKSSSSAAAKSSPLPAPLPKPKPGQSGSSPKIQRISISSTGADSNHSNDLLGLASPTKPVQTSMTGQQQQQQQQHSSNISDLQNDTFSCFLSATPAVNDSQQQQQMTNNANASQNSLAKEEEDFFNQGSLVSSGADKDKSGKLTKDSILALYGQAPPNPTPAMNFLQQQQQQQVNPQSAMFGGATGAFTGMVPGGFMGAGGPAANQQQHQFMTPPNSASMYNAPVMTAPAAFTAPGMSALHMGAAGNNAANAAGFAAQFPMQTGFPQTQTMGGIMATGQPAAANLMHTHNQQSLMSSLAVNHAPLMFPGMAPTMQTQTNFNHHQGLIGGFPTAAGMGSNSTASNAAATNSLQQQFGNLNIGNVWQ</sequence>
<organism evidence="8 9">
    <name type="scientific">Lucilia cuprina</name>
    <name type="common">Green bottle fly</name>
    <name type="synonym">Australian sheep blowfly</name>
    <dbReference type="NCBI Taxonomy" id="7375"/>
    <lineage>
        <taxon>Eukaryota</taxon>
        <taxon>Metazoa</taxon>
        <taxon>Ecdysozoa</taxon>
        <taxon>Arthropoda</taxon>
        <taxon>Hexapoda</taxon>
        <taxon>Insecta</taxon>
        <taxon>Pterygota</taxon>
        <taxon>Neoptera</taxon>
        <taxon>Endopterygota</taxon>
        <taxon>Diptera</taxon>
        <taxon>Brachycera</taxon>
        <taxon>Muscomorpha</taxon>
        <taxon>Oestroidea</taxon>
        <taxon>Calliphoridae</taxon>
        <taxon>Luciliinae</taxon>
        <taxon>Lucilia</taxon>
    </lineage>
</organism>
<dbReference type="GO" id="GO:0008270">
    <property type="term" value="F:zinc ion binding"/>
    <property type="evidence" value="ECO:0007669"/>
    <property type="project" value="UniProtKB-KW"/>
</dbReference>
<dbReference type="OMA" id="PQMNFGG"/>
<dbReference type="PRINTS" id="PR00405">
    <property type="entry name" value="REVINTRACTNG"/>
</dbReference>
<proteinExistence type="predicted"/>
<dbReference type="GO" id="GO:0005096">
    <property type="term" value="F:GTPase activator activity"/>
    <property type="evidence" value="ECO:0007669"/>
    <property type="project" value="UniProtKB-KW"/>
</dbReference>
<dbReference type="STRING" id="7375.A0A0L0C5U7"/>
<evidence type="ECO:0000256" key="4">
    <source>
        <dbReference type="ARBA" id="ARBA00022833"/>
    </source>
</evidence>
<feature type="compositionally biased region" description="Low complexity" evidence="6">
    <location>
        <begin position="188"/>
        <end position="197"/>
    </location>
</feature>
<name>A0A0L0C5U7_LUCCU</name>
<dbReference type="EMBL" id="JRES01000848">
    <property type="protein sequence ID" value="KNC27768.1"/>
    <property type="molecule type" value="Genomic_DNA"/>
</dbReference>
<dbReference type="CDD" id="cd08839">
    <property type="entry name" value="ArfGap_SMAP"/>
    <property type="match status" value="1"/>
</dbReference>
<evidence type="ECO:0000256" key="1">
    <source>
        <dbReference type="ARBA" id="ARBA00022468"/>
    </source>
</evidence>
<dbReference type="InterPro" id="IPR037278">
    <property type="entry name" value="ARFGAP/RecO"/>
</dbReference>
<keyword evidence="1" id="KW-0343">GTPase activation</keyword>
<dbReference type="AlphaFoldDB" id="A0A0L0C5U7"/>
<keyword evidence="4" id="KW-0862">Zinc</keyword>
<dbReference type="SMART" id="SM00105">
    <property type="entry name" value="ArfGap"/>
    <property type="match status" value="1"/>
</dbReference>
<dbReference type="PROSITE" id="PS50115">
    <property type="entry name" value="ARFGAP"/>
    <property type="match status" value="1"/>
</dbReference>
<comment type="caution">
    <text evidence="8">The sequence shown here is derived from an EMBL/GenBank/DDBJ whole genome shotgun (WGS) entry which is preliminary data.</text>
</comment>
<dbReference type="OrthoDB" id="73919at2759"/>
<dbReference type="PANTHER" id="PTHR45705:SF1">
    <property type="entry name" value="FI20236P1"/>
    <property type="match status" value="1"/>
</dbReference>
<gene>
    <name evidence="8" type="ORF">FF38_06960</name>
</gene>
<reference evidence="8 9" key="1">
    <citation type="journal article" date="2015" name="Nat. Commun.">
        <title>Lucilia cuprina genome unlocks parasitic fly biology to underpin future interventions.</title>
        <authorList>
            <person name="Anstead C.A."/>
            <person name="Korhonen P.K."/>
            <person name="Young N.D."/>
            <person name="Hall R.S."/>
            <person name="Jex A.R."/>
            <person name="Murali S.C."/>
            <person name="Hughes D.S."/>
            <person name="Lee S.F."/>
            <person name="Perry T."/>
            <person name="Stroehlein A.J."/>
            <person name="Ansell B.R."/>
            <person name="Breugelmans B."/>
            <person name="Hofmann A."/>
            <person name="Qu J."/>
            <person name="Dugan S."/>
            <person name="Lee S.L."/>
            <person name="Chao H."/>
            <person name="Dinh H."/>
            <person name="Han Y."/>
            <person name="Doddapaneni H.V."/>
            <person name="Worley K.C."/>
            <person name="Muzny D.M."/>
            <person name="Ioannidis P."/>
            <person name="Waterhouse R.M."/>
            <person name="Zdobnov E.M."/>
            <person name="James P.J."/>
            <person name="Bagnall N.H."/>
            <person name="Kotze A.C."/>
            <person name="Gibbs R.A."/>
            <person name="Richards S."/>
            <person name="Batterham P."/>
            <person name="Gasser R.B."/>
        </authorList>
    </citation>
    <scope>NUCLEOTIDE SEQUENCE [LARGE SCALE GENOMIC DNA]</scope>
    <source>
        <strain evidence="8 9">LS</strain>
        <tissue evidence="8">Full body</tissue>
    </source>
</reference>
<dbReference type="InterPro" id="IPR051718">
    <property type="entry name" value="ARF_GTPase-activating"/>
</dbReference>
<evidence type="ECO:0000313" key="8">
    <source>
        <dbReference type="EMBL" id="KNC27768.1"/>
    </source>
</evidence>
<dbReference type="InterPro" id="IPR001164">
    <property type="entry name" value="ArfGAP_dom"/>
</dbReference>
<evidence type="ECO:0000256" key="6">
    <source>
        <dbReference type="SAM" id="MobiDB-lite"/>
    </source>
</evidence>
<dbReference type="FunFam" id="1.10.220.150:FF:000009">
    <property type="entry name" value="stromal membrane-associated protein 1 isoform X1"/>
    <property type="match status" value="1"/>
</dbReference>
<dbReference type="Pfam" id="PF01412">
    <property type="entry name" value="ArfGap"/>
    <property type="match status" value="1"/>
</dbReference>
<dbReference type="SUPFAM" id="SSF57863">
    <property type="entry name" value="ArfGap/RecO-like zinc finger"/>
    <property type="match status" value="1"/>
</dbReference>
<dbReference type="InterPro" id="IPR044732">
    <property type="entry name" value="ArfGAP_SMAP1-like"/>
</dbReference>
<feature type="compositionally biased region" description="Polar residues" evidence="6">
    <location>
        <begin position="219"/>
        <end position="232"/>
    </location>
</feature>
<protein>
    <recommendedName>
        <fullName evidence="7">Arf-GAP domain-containing protein</fullName>
    </recommendedName>
</protein>